<gene>
    <name evidence="2" type="ORF">QJS04_geneDACA018304</name>
</gene>
<reference evidence="2" key="2">
    <citation type="submission" date="2023-06" db="EMBL/GenBank/DDBJ databases">
        <authorList>
            <person name="Ma L."/>
            <person name="Liu K.-W."/>
            <person name="Li Z."/>
            <person name="Hsiao Y.-Y."/>
            <person name="Qi Y."/>
            <person name="Fu T."/>
            <person name="Tang G."/>
            <person name="Zhang D."/>
            <person name="Sun W.-H."/>
            <person name="Liu D.-K."/>
            <person name="Li Y."/>
            <person name="Chen G.-Z."/>
            <person name="Liu X.-D."/>
            <person name="Liao X.-Y."/>
            <person name="Jiang Y.-T."/>
            <person name="Yu X."/>
            <person name="Hao Y."/>
            <person name="Huang J."/>
            <person name="Zhao X.-W."/>
            <person name="Ke S."/>
            <person name="Chen Y.-Y."/>
            <person name="Wu W.-L."/>
            <person name="Hsu J.-L."/>
            <person name="Lin Y.-F."/>
            <person name="Huang M.-D."/>
            <person name="Li C.-Y."/>
            <person name="Huang L."/>
            <person name="Wang Z.-W."/>
            <person name="Zhao X."/>
            <person name="Zhong W.-Y."/>
            <person name="Peng D.-H."/>
            <person name="Ahmad S."/>
            <person name="Lan S."/>
            <person name="Zhang J.-S."/>
            <person name="Tsai W.-C."/>
            <person name="Van De Peer Y."/>
            <person name="Liu Z.-J."/>
        </authorList>
    </citation>
    <scope>NUCLEOTIDE SEQUENCE</scope>
    <source>
        <strain evidence="2">SCP</strain>
        <tissue evidence="2">Leaves</tissue>
    </source>
</reference>
<protein>
    <recommendedName>
        <fullName evidence="1">DUF7804 domain-containing protein</fullName>
    </recommendedName>
</protein>
<evidence type="ECO:0000313" key="2">
    <source>
        <dbReference type="EMBL" id="KAK1274308.1"/>
    </source>
</evidence>
<dbReference type="AlphaFoldDB" id="A0AAV9BCX9"/>
<dbReference type="PANTHER" id="PTHR35127">
    <property type="entry name" value="OS03G0736900 PROTEIN"/>
    <property type="match status" value="1"/>
</dbReference>
<organism evidence="2 3">
    <name type="scientific">Acorus gramineus</name>
    <name type="common">Dwarf sweet flag</name>
    <dbReference type="NCBI Taxonomy" id="55184"/>
    <lineage>
        <taxon>Eukaryota</taxon>
        <taxon>Viridiplantae</taxon>
        <taxon>Streptophyta</taxon>
        <taxon>Embryophyta</taxon>
        <taxon>Tracheophyta</taxon>
        <taxon>Spermatophyta</taxon>
        <taxon>Magnoliopsida</taxon>
        <taxon>Liliopsida</taxon>
        <taxon>Acoraceae</taxon>
        <taxon>Acorus</taxon>
    </lineage>
</organism>
<proteinExistence type="predicted"/>
<dbReference type="Proteomes" id="UP001179952">
    <property type="component" value="Unassembled WGS sequence"/>
</dbReference>
<dbReference type="InterPro" id="IPR056706">
    <property type="entry name" value="DUF7804"/>
</dbReference>
<accession>A0AAV9BCX9</accession>
<dbReference type="EMBL" id="JAUJYN010000004">
    <property type="protein sequence ID" value="KAK1274308.1"/>
    <property type="molecule type" value="Genomic_DNA"/>
</dbReference>
<feature type="domain" description="DUF7804" evidence="1">
    <location>
        <begin position="175"/>
        <end position="262"/>
    </location>
</feature>
<keyword evidence="3" id="KW-1185">Reference proteome</keyword>
<name>A0AAV9BCX9_ACOGR</name>
<dbReference type="Pfam" id="PF25089">
    <property type="entry name" value="DUF7804"/>
    <property type="match status" value="1"/>
</dbReference>
<reference evidence="2" key="1">
    <citation type="journal article" date="2023" name="Nat. Commun.">
        <title>Diploid and tetraploid genomes of Acorus and the evolution of monocots.</title>
        <authorList>
            <person name="Ma L."/>
            <person name="Liu K.W."/>
            <person name="Li Z."/>
            <person name="Hsiao Y.Y."/>
            <person name="Qi Y."/>
            <person name="Fu T."/>
            <person name="Tang G.D."/>
            <person name="Zhang D."/>
            <person name="Sun W.H."/>
            <person name="Liu D.K."/>
            <person name="Li Y."/>
            <person name="Chen G.Z."/>
            <person name="Liu X.D."/>
            <person name="Liao X.Y."/>
            <person name="Jiang Y.T."/>
            <person name="Yu X."/>
            <person name="Hao Y."/>
            <person name="Huang J."/>
            <person name="Zhao X.W."/>
            <person name="Ke S."/>
            <person name="Chen Y.Y."/>
            <person name="Wu W.L."/>
            <person name="Hsu J.L."/>
            <person name="Lin Y.F."/>
            <person name="Huang M.D."/>
            <person name="Li C.Y."/>
            <person name="Huang L."/>
            <person name="Wang Z.W."/>
            <person name="Zhao X."/>
            <person name="Zhong W.Y."/>
            <person name="Peng D.H."/>
            <person name="Ahmad S."/>
            <person name="Lan S."/>
            <person name="Zhang J.S."/>
            <person name="Tsai W.C."/>
            <person name="Van de Peer Y."/>
            <person name="Liu Z.J."/>
        </authorList>
    </citation>
    <scope>NUCLEOTIDE SEQUENCE</scope>
    <source>
        <strain evidence="2">SCP</strain>
    </source>
</reference>
<dbReference type="PANTHER" id="PTHR35127:SF1">
    <property type="entry name" value="GENOME ASSEMBLY, CHROMOSOME: A10"/>
    <property type="match status" value="1"/>
</dbReference>
<evidence type="ECO:0000259" key="1">
    <source>
        <dbReference type="Pfam" id="PF25089"/>
    </source>
</evidence>
<comment type="caution">
    <text evidence="2">The sequence shown here is derived from an EMBL/GenBank/DDBJ whole genome shotgun (WGS) entry which is preliminary data.</text>
</comment>
<evidence type="ECO:0000313" key="3">
    <source>
        <dbReference type="Proteomes" id="UP001179952"/>
    </source>
</evidence>
<sequence>MEREVLTWNGASQWQSKERARQSCAGTWDRARAIHPPRRIPLFICTPLSLFLSPTPPQPNTRERDREESGFSAASLFFFCPIPRSIEMASLNVECSNAFLSNGERGVHRVHPQWPSCSRRCLALDQPRRMNPRALLISSPWDWSIESWTTKQLYPVWVDHKQQQQKKKSENRATSPEKLDHWLRNSISEIVRNIGEAPFLVQVFANDSEEETSSSLSSSVVRLEREVAVPERWPSIKKRWEGRDRMPDGIILVEEIKEDEDADCDGEGDDDGSRRTWGVIVQGRGGSCVACYILNTTRVPSTMGCCTHFCLIRAKCFSGDTANVQLMNAWL</sequence>